<dbReference type="AlphaFoldDB" id="A0A0B4E5F6"/>
<sequence>MRFKKVFGSHFLLVDCIDEEESMKFLRGGL</sequence>
<dbReference type="Proteomes" id="UP000031184">
    <property type="component" value="Unassembled WGS sequence"/>
</dbReference>
<name>A0A0B4E5F6_9FUSO</name>
<protein>
    <submittedName>
        <fullName evidence="1">Uncharacterized protein</fullName>
    </submittedName>
</protein>
<proteinExistence type="predicted"/>
<reference evidence="1 2" key="1">
    <citation type="submission" date="2013-08" db="EMBL/GenBank/DDBJ databases">
        <title>An opportunistic ruminal bacterium that causes liver abscesses in cattle.</title>
        <authorList>
            <person name="Benahmed F.H."/>
            <person name="Rasmussen M."/>
            <person name="Harbottle H."/>
            <person name="Soppet D."/>
            <person name="Nagaraja T.G."/>
            <person name="Davidson M."/>
        </authorList>
    </citation>
    <scope>NUCLEOTIDE SEQUENCE [LARGE SCALE GENOMIC DNA]</scope>
    <source>
        <strain evidence="1 2">B35</strain>
    </source>
</reference>
<dbReference type="PATRIC" id="fig|1226633.4.peg.1671"/>
<dbReference type="EMBL" id="AUZI01000021">
    <property type="protein sequence ID" value="KID48728.1"/>
    <property type="molecule type" value="Genomic_DNA"/>
</dbReference>
<gene>
    <name evidence="1" type="ORF">C095_08295</name>
</gene>
<organism evidence="1 2">
    <name type="scientific">Fusobacterium necrophorum subsp. funduliforme B35</name>
    <dbReference type="NCBI Taxonomy" id="1226633"/>
    <lineage>
        <taxon>Bacteria</taxon>
        <taxon>Fusobacteriati</taxon>
        <taxon>Fusobacteriota</taxon>
        <taxon>Fusobacteriia</taxon>
        <taxon>Fusobacteriales</taxon>
        <taxon>Fusobacteriaceae</taxon>
        <taxon>Fusobacterium</taxon>
    </lineage>
</organism>
<evidence type="ECO:0000313" key="2">
    <source>
        <dbReference type="Proteomes" id="UP000031184"/>
    </source>
</evidence>
<evidence type="ECO:0000313" key="1">
    <source>
        <dbReference type="EMBL" id="KID48728.1"/>
    </source>
</evidence>
<accession>A0A0B4E5F6</accession>
<comment type="caution">
    <text evidence="1">The sequence shown here is derived from an EMBL/GenBank/DDBJ whole genome shotgun (WGS) entry which is preliminary data.</text>
</comment>